<evidence type="ECO:0000313" key="1">
    <source>
        <dbReference type="EMBL" id="SMX34327.1"/>
    </source>
</evidence>
<gene>
    <name evidence="1" type="ORF">COL8621_01254</name>
</gene>
<name>A0A238JVW0_9RHOB</name>
<keyword evidence="2" id="KW-1185">Reference proteome</keyword>
<proteinExistence type="predicted"/>
<dbReference type="AlphaFoldDB" id="A0A238JVW0"/>
<dbReference type="EMBL" id="FXYE01000001">
    <property type="protein sequence ID" value="SMX34327.1"/>
    <property type="molecule type" value="Genomic_DNA"/>
</dbReference>
<organism evidence="1 2">
    <name type="scientific">Actibacterium lipolyticum</name>
    <dbReference type="NCBI Taxonomy" id="1524263"/>
    <lineage>
        <taxon>Bacteria</taxon>
        <taxon>Pseudomonadati</taxon>
        <taxon>Pseudomonadota</taxon>
        <taxon>Alphaproteobacteria</taxon>
        <taxon>Rhodobacterales</taxon>
        <taxon>Roseobacteraceae</taxon>
        <taxon>Actibacterium</taxon>
    </lineage>
</organism>
<dbReference type="Proteomes" id="UP000202922">
    <property type="component" value="Unassembled WGS sequence"/>
</dbReference>
<reference evidence="2" key="1">
    <citation type="submission" date="2017-05" db="EMBL/GenBank/DDBJ databases">
        <authorList>
            <person name="Rodrigo-Torres L."/>
            <person name="Arahal R. D."/>
            <person name="Lucena T."/>
        </authorList>
    </citation>
    <scope>NUCLEOTIDE SEQUENCE [LARGE SCALE GENOMIC DNA]</scope>
    <source>
        <strain evidence="2">CECT 8621</strain>
    </source>
</reference>
<sequence>MNSLFFAGVNQPATGTSNIIRKNLDHSFAYNAKGQYGQGDLIKGDVGKQVHLENSSFVRGCVCQPKRAET</sequence>
<accession>A0A238JVW0</accession>
<protein>
    <submittedName>
        <fullName evidence="1">Uncharacterized protein</fullName>
    </submittedName>
</protein>
<evidence type="ECO:0000313" key="2">
    <source>
        <dbReference type="Proteomes" id="UP000202922"/>
    </source>
</evidence>